<evidence type="ECO:0000313" key="1">
    <source>
        <dbReference type="EMBL" id="PWJ40194.1"/>
    </source>
</evidence>
<dbReference type="EMBL" id="QGDO01000005">
    <property type="protein sequence ID" value="PWJ40194.1"/>
    <property type="molecule type" value="Genomic_DNA"/>
</dbReference>
<gene>
    <name evidence="1" type="ORF">BC781_105262</name>
</gene>
<accession>A0A315Z7R5</accession>
<dbReference type="AlphaFoldDB" id="A0A315Z7R5"/>
<comment type="caution">
    <text evidence="1">The sequence shown here is derived from an EMBL/GenBank/DDBJ whole genome shotgun (WGS) entry which is preliminary data.</text>
</comment>
<sequence length="286" mass="33216">MKHLLLITILFFQIQVLSAQTIDKVRGQFTNSVVKTTRGAYSSSSSNPYDSELGILEGLFYDLIFVPIVAIPFWSLTVFPEEYSPFKKPLFGQFVLSDYPYQNDGQGRFHKYSLEESIPKNSDIELRFSYLKDESTLHSYKLDIKYYLSHTFKINFEHNQFFEKITKDTYDRMNQSILNIDYIRARHSKIAFWWGGGLSFLNLDDKTFWAPLFSTGLELFPLKPFHLESKWHIGSYAHKGELVDMLQGETGLGFYIKNLKIFTSYRLTKIGDVRINGMAFGLAVHI</sequence>
<keyword evidence="2" id="KW-1185">Reference proteome</keyword>
<proteinExistence type="predicted"/>
<dbReference type="Proteomes" id="UP000245535">
    <property type="component" value="Unassembled WGS sequence"/>
</dbReference>
<organism evidence="1 2">
    <name type="scientific">Sediminitomix flava</name>
    <dbReference type="NCBI Taxonomy" id="379075"/>
    <lineage>
        <taxon>Bacteria</taxon>
        <taxon>Pseudomonadati</taxon>
        <taxon>Bacteroidota</taxon>
        <taxon>Cytophagia</taxon>
        <taxon>Cytophagales</taxon>
        <taxon>Flammeovirgaceae</taxon>
        <taxon>Sediminitomix</taxon>
    </lineage>
</organism>
<reference evidence="1 2" key="1">
    <citation type="submission" date="2018-03" db="EMBL/GenBank/DDBJ databases">
        <title>Genomic Encyclopedia of Archaeal and Bacterial Type Strains, Phase II (KMG-II): from individual species to whole genera.</title>
        <authorList>
            <person name="Goeker M."/>
        </authorList>
    </citation>
    <scope>NUCLEOTIDE SEQUENCE [LARGE SCALE GENOMIC DNA]</scope>
    <source>
        <strain evidence="1 2">DSM 28229</strain>
    </source>
</reference>
<evidence type="ECO:0000313" key="2">
    <source>
        <dbReference type="Proteomes" id="UP000245535"/>
    </source>
</evidence>
<name>A0A315Z7R5_SEDFL</name>
<protein>
    <submittedName>
        <fullName evidence="1">Uncharacterized protein</fullName>
    </submittedName>
</protein>